<evidence type="ECO:0000256" key="1">
    <source>
        <dbReference type="ARBA" id="ARBA00007598"/>
    </source>
</evidence>
<proteinExistence type="inferred from homology"/>
<dbReference type="InterPro" id="IPR051265">
    <property type="entry name" value="HIBADH-related_NP60_sf"/>
</dbReference>
<protein>
    <recommendedName>
        <fullName evidence="4">3-hydroxyisobutyrate dehydrogenase-like NAD-binding domain-containing protein</fullName>
    </recommendedName>
</protein>
<dbReference type="InterPro" id="IPR008927">
    <property type="entry name" value="6-PGluconate_DH-like_C_sf"/>
</dbReference>
<evidence type="ECO:0008006" key="4">
    <source>
        <dbReference type="Google" id="ProtNLM"/>
    </source>
</evidence>
<accession>A0AAE0DIY9</accession>
<keyword evidence="3" id="KW-1185">Reference proteome</keyword>
<dbReference type="Gene3D" id="1.10.1040.10">
    <property type="entry name" value="N-(1-d-carboxylethyl)-l-norvaline Dehydrogenase, domain 2"/>
    <property type="match status" value="1"/>
</dbReference>
<gene>
    <name evidence="2" type="ORF">OEA41_004011</name>
</gene>
<dbReference type="Proteomes" id="UP001276659">
    <property type="component" value="Unassembled WGS sequence"/>
</dbReference>
<dbReference type="EMBL" id="JASNWA010000008">
    <property type="protein sequence ID" value="KAK3171927.1"/>
    <property type="molecule type" value="Genomic_DNA"/>
</dbReference>
<dbReference type="AlphaFoldDB" id="A0AAE0DIY9"/>
<evidence type="ECO:0000313" key="3">
    <source>
        <dbReference type="Proteomes" id="UP001276659"/>
    </source>
</evidence>
<sequence length="179" mass="19278">MAEGGMIPCVPAGEPGAVDHIRPCLTGVIWKGIIDFSGEEPIKAAILKVIGNIFIVNMIETLAEGHVFAEKTGLGVENLQKFLSAIFPNPYMIHSKEMSTGNYYGKEPLVSIDMAQSLAAETMDMAKESGTSVKAYETAVEHMKMVKSYAGPTGDIAGLYGVVRMESGLGYENRESKGW</sequence>
<evidence type="ECO:0000313" key="2">
    <source>
        <dbReference type="EMBL" id="KAK3171927.1"/>
    </source>
</evidence>
<reference evidence="2" key="1">
    <citation type="submission" date="2022-11" db="EMBL/GenBank/DDBJ databases">
        <title>Chromosomal genome sequence assembly and mating type (MAT) locus characterization of the leprose asexual lichenized fungus Lepraria neglecta (Nyl.) Erichsen.</title>
        <authorList>
            <person name="Allen J.L."/>
            <person name="Pfeffer B."/>
        </authorList>
    </citation>
    <scope>NUCLEOTIDE SEQUENCE</scope>
    <source>
        <strain evidence="2">Allen 5258</strain>
    </source>
</reference>
<dbReference type="InterPro" id="IPR013328">
    <property type="entry name" value="6PGD_dom2"/>
</dbReference>
<name>A0AAE0DIY9_9LECA</name>
<dbReference type="SUPFAM" id="SSF48179">
    <property type="entry name" value="6-phosphogluconate dehydrogenase C-terminal domain-like"/>
    <property type="match status" value="1"/>
</dbReference>
<organism evidence="2 3">
    <name type="scientific">Lepraria neglecta</name>
    <dbReference type="NCBI Taxonomy" id="209136"/>
    <lineage>
        <taxon>Eukaryota</taxon>
        <taxon>Fungi</taxon>
        <taxon>Dikarya</taxon>
        <taxon>Ascomycota</taxon>
        <taxon>Pezizomycotina</taxon>
        <taxon>Lecanoromycetes</taxon>
        <taxon>OSLEUM clade</taxon>
        <taxon>Lecanoromycetidae</taxon>
        <taxon>Lecanorales</taxon>
        <taxon>Lecanorineae</taxon>
        <taxon>Stereocaulaceae</taxon>
        <taxon>Lepraria</taxon>
    </lineage>
</organism>
<dbReference type="PANTHER" id="PTHR43580">
    <property type="entry name" value="OXIDOREDUCTASE GLYR1-RELATED"/>
    <property type="match status" value="1"/>
</dbReference>
<comment type="similarity">
    <text evidence="1">Belongs to the HIBADH-related family. NP60 subfamily.</text>
</comment>
<dbReference type="PANTHER" id="PTHR43580:SF3">
    <property type="entry name" value="6-PHOSPHOGLUCONATE DEHYDROGENASE FAMILY PROTEIN (AFU_ORTHOLOGUE AFUA_2G11600)"/>
    <property type="match status" value="1"/>
</dbReference>
<comment type="caution">
    <text evidence="2">The sequence shown here is derived from an EMBL/GenBank/DDBJ whole genome shotgun (WGS) entry which is preliminary data.</text>
</comment>